<sequence>MAEIAERAVVGELPEEPRPSHGEEEDDEEEEGDVCRICRNRGDEDHPLRYPCACSGSIKFVHQDCLLQWLDHSNSRQCEARKKYTHDDDDVCKHAFSFSPVYAENAPTRLPFQELIVGVGMKACHVFQFILRLAFVLSVWLMIITFITYWIWRLTFVRSLGEAQRLFLSHISAQLILSDCLHGFLLSAIIVLVFLGATSLRDYIRHLRELGGHDAERDEHPQHQDEIKEFICWTGSPGIAIWPLEFEKFENKSDAIGTSGIDDRITKMIKNWYCSGETILVGKCEHKLAIETELKIACRCDEVAFEVMWGLENHLHILVPDEELELREE</sequence>
<dbReference type="InterPro" id="IPR011016">
    <property type="entry name" value="Znf_RING-CH"/>
</dbReference>
<dbReference type="AlphaFoldDB" id="A0A811Q824"/>
<evidence type="ECO:0000256" key="9">
    <source>
        <dbReference type="ARBA" id="ARBA00022786"/>
    </source>
</evidence>
<dbReference type="SUPFAM" id="SSF57850">
    <property type="entry name" value="RING/U-box"/>
    <property type="match status" value="1"/>
</dbReference>
<dbReference type="PANTHER" id="PTHR13145">
    <property type="entry name" value="SSM4 PROTEIN"/>
    <property type="match status" value="1"/>
</dbReference>
<comment type="subcellular location">
    <subcellularLocation>
        <location evidence="2">Membrane</location>
        <topology evidence="2">Multi-pass membrane protein</topology>
    </subcellularLocation>
</comment>
<dbReference type="PROSITE" id="PS51292">
    <property type="entry name" value="ZF_RING_CH"/>
    <property type="match status" value="1"/>
</dbReference>
<feature type="transmembrane region" description="Helical" evidence="14">
    <location>
        <begin position="171"/>
        <end position="195"/>
    </location>
</feature>
<dbReference type="Proteomes" id="UP000604825">
    <property type="component" value="Unassembled WGS sequence"/>
</dbReference>
<organism evidence="16 17">
    <name type="scientific">Miscanthus lutarioriparius</name>
    <dbReference type="NCBI Taxonomy" id="422564"/>
    <lineage>
        <taxon>Eukaryota</taxon>
        <taxon>Viridiplantae</taxon>
        <taxon>Streptophyta</taxon>
        <taxon>Embryophyta</taxon>
        <taxon>Tracheophyta</taxon>
        <taxon>Spermatophyta</taxon>
        <taxon>Magnoliopsida</taxon>
        <taxon>Liliopsida</taxon>
        <taxon>Poales</taxon>
        <taxon>Poaceae</taxon>
        <taxon>PACMAD clade</taxon>
        <taxon>Panicoideae</taxon>
        <taxon>Andropogonodae</taxon>
        <taxon>Andropogoneae</taxon>
        <taxon>Saccharinae</taxon>
        <taxon>Miscanthus</taxon>
    </lineage>
</organism>
<protein>
    <recommendedName>
        <fullName evidence="4">RING-type E3 ubiquitin transferase</fullName>
        <ecNumber evidence="4">2.3.2.27</ecNumber>
    </recommendedName>
</protein>
<evidence type="ECO:0000256" key="14">
    <source>
        <dbReference type="SAM" id="Phobius"/>
    </source>
</evidence>
<name>A0A811Q824_9POAL</name>
<dbReference type="InterPro" id="IPR013083">
    <property type="entry name" value="Znf_RING/FYVE/PHD"/>
</dbReference>
<keyword evidence="6 14" id="KW-0812">Transmembrane</keyword>
<evidence type="ECO:0000313" key="16">
    <source>
        <dbReference type="EMBL" id="CAD6254376.1"/>
    </source>
</evidence>
<evidence type="ECO:0000256" key="13">
    <source>
        <dbReference type="SAM" id="MobiDB-lite"/>
    </source>
</evidence>
<keyword evidence="12 14" id="KW-0472">Membrane</keyword>
<keyword evidence="10" id="KW-0862">Zinc</keyword>
<evidence type="ECO:0000256" key="2">
    <source>
        <dbReference type="ARBA" id="ARBA00004141"/>
    </source>
</evidence>
<comment type="pathway">
    <text evidence="3">Protein modification; protein ubiquitination.</text>
</comment>
<evidence type="ECO:0000256" key="5">
    <source>
        <dbReference type="ARBA" id="ARBA00022679"/>
    </source>
</evidence>
<dbReference type="EC" id="2.3.2.27" evidence="4"/>
<feature type="compositionally biased region" description="Acidic residues" evidence="13">
    <location>
        <begin position="23"/>
        <end position="32"/>
    </location>
</feature>
<evidence type="ECO:0000256" key="4">
    <source>
        <dbReference type="ARBA" id="ARBA00012483"/>
    </source>
</evidence>
<dbReference type="CDD" id="cd16702">
    <property type="entry name" value="RING_CH-C4HC3_MARCH6"/>
    <property type="match status" value="1"/>
</dbReference>
<evidence type="ECO:0000256" key="7">
    <source>
        <dbReference type="ARBA" id="ARBA00022723"/>
    </source>
</evidence>
<keyword evidence="9" id="KW-0833">Ubl conjugation pathway</keyword>
<dbReference type="FunFam" id="3.30.40.10:FF:000288">
    <property type="entry name" value="Probable E3 ubiquitin ligase SUD1"/>
    <property type="match status" value="1"/>
</dbReference>
<evidence type="ECO:0000313" key="17">
    <source>
        <dbReference type="Proteomes" id="UP000604825"/>
    </source>
</evidence>
<dbReference type="SMART" id="SM00744">
    <property type="entry name" value="RINGv"/>
    <property type="match status" value="1"/>
</dbReference>
<evidence type="ECO:0000256" key="12">
    <source>
        <dbReference type="ARBA" id="ARBA00023136"/>
    </source>
</evidence>
<comment type="caution">
    <text evidence="16">The sequence shown here is derived from an EMBL/GenBank/DDBJ whole genome shotgun (WGS) entry which is preliminary data.</text>
</comment>
<dbReference type="GO" id="GO:0036503">
    <property type="term" value="P:ERAD pathway"/>
    <property type="evidence" value="ECO:0007669"/>
    <property type="project" value="TreeGrafter"/>
</dbReference>
<feature type="domain" description="RING-CH-type" evidence="15">
    <location>
        <begin position="27"/>
        <end position="88"/>
    </location>
</feature>
<dbReference type="EMBL" id="CAJGYO010000009">
    <property type="protein sequence ID" value="CAD6254376.1"/>
    <property type="molecule type" value="Genomic_DNA"/>
</dbReference>
<dbReference type="GO" id="GO:0008270">
    <property type="term" value="F:zinc ion binding"/>
    <property type="evidence" value="ECO:0007669"/>
    <property type="project" value="UniProtKB-KW"/>
</dbReference>
<dbReference type="Pfam" id="PF12906">
    <property type="entry name" value="RINGv"/>
    <property type="match status" value="1"/>
</dbReference>
<evidence type="ECO:0000256" key="8">
    <source>
        <dbReference type="ARBA" id="ARBA00022771"/>
    </source>
</evidence>
<comment type="catalytic activity">
    <reaction evidence="1">
        <text>S-ubiquitinyl-[E2 ubiquitin-conjugating enzyme]-L-cysteine + [acceptor protein]-L-lysine = [E2 ubiquitin-conjugating enzyme]-L-cysteine + N(6)-ubiquitinyl-[acceptor protein]-L-lysine.</text>
        <dbReference type="EC" id="2.3.2.27"/>
    </reaction>
</comment>
<proteinExistence type="predicted"/>
<dbReference type="PANTHER" id="PTHR13145:SF0">
    <property type="entry name" value="E3 UBIQUITIN-PROTEIN LIGASE MARCHF6"/>
    <property type="match status" value="1"/>
</dbReference>
<evidence type="ECO:0000256" key="3">
    <source>
        <dbReference type="ARBA" id="ARBA00004906"/>
    </source>
</evidence>
<feature type="region of interest" description="Disordered" evidence="13">
    <location>
        <begin position="1"/>
        <end position="32"/>
    </location>
</feature>
<dbReference type="OrthoDB" id="264354at2759"/>
<evidence type="ECO:0000256" key="6">
    <source>
        <dbReference type="ARBA" id="ARBA00022692"/>
    </source>
</evidence>
<keyword evidence="5" id="KW-0808">Transferase</keyword>
<evidence type="ECO:0000256" key="1">
    <source>
        <dbReference type="ARBA" id="ARBA00000900"/>
    </source>
</evidence>
<evidence type="ECO:0000256" key="10">
    <source>
        <dbReference type="ARBA" id="ARBA00022833"/>
    </source>
</evidence>
<dbReference type="GO" id="GO:0061630">
    <property type="term" value="F:ubiquitin protein ligase activity"/>
    <property type="evidence" value="ECO:0007669"/>
    <property type="project" value="UniProtKB-EC"/>
</dbReference>
<dbReference type="GO" id="GO:0005789">
    <property type="term" value="C:endoplasmic reticulum membrane"/>
    <property type="evidence" value="ECO:0007669"/>
    <property type="project" value="TreeGrafter"/>
</dbReference>
<gene>
    <name evidence="16" type="ORF">NCGR_LOCUS37980</name>
</gene>
<evidence type="ECO:0000259" key="15">
    <source>
        <dbReference type="PROSITE" id="PS51292"/>
    </source>
</evidence>
<keyword evidence="11 14" id="KW-1133">Transmembrane helix</keyword>
<keyword evidence="8" id="KW-0863">Zinc-finger</keyword>
<reference evidence="16" key="1">
    <citation type="submission" date="2020-10" db="EMBL/GenBank/DDBJ databases">
        <authorList>
            <person name="Han B."/>
            <person name="Lu T."/>
            <person name="Zhao Q."/>
            <person name="Huang X."/>
            <person name="Zhao Y."/>
        </authorList>
    </citation>
    <scope>NUCLEOTIDE SEQUENCE</scope>
</reference>
<keyword evidence="7" id="KW-0479">Metal-binding</keyword>
<keyword evidence="17" id="KW-1185">Reference proteome</keyword>
<evidence type="ECO:0000256" key="11">
    <source>
        <dbReference type="ARBA" id="ARBA00022989"/>
    </source>
</evidence>
<accession>A0A811Q824</accession>
<feature type="transmembrane region" description="Helical" evidence="14">
    <location>
        <begin position="129"/>
        <end position="151"/>
    </location>
</feature>
<dbReference type="Gene3D" id="3.30.40.10">
    <property type="entry name" value="Zinc/RING finger domain, C3HC4 (zinc finger)"/>
    <property type="match status" value="1"/>
</dbReference>